<dbReference type="Pfam" id="PF13592">
    <property type="entry name" value="HTH_33"/>
    <property type="match status" value="1"/>
</dbReference>
<dbReference type="Pfam" id="PF13358">
    <property type="entry name" value="DDE_3"/>
    <property type="match status" value="1"/>
</dbReference>
<dbReference type="SUPFAM" id="SSF53098">
    <property type="entry name" value="Ribonuclease H-like"/>
    <property type="match status" value="1"/>
</dbReference>
<evidence type="ECO:0000259" key="1">
    <source>
        <dbReference type="Pfam" id="PF13358"/>
    </source>
</evidence>
<organism evidence="3 4">
    <name type="scientific">Hymenobacter nivis</name>
    <dbReference type="NCBI Taxonomy" id="1850093"/>
    <lineage>
        <taxon>Bacteria</taxon>
        <taxon>Pseudomonadati</taxon>
        <taxon>Bacteroidota</taxon>
        <taxon>Cytophagia</taxon>
        <taxon>Cytophagales</taxon>
        <taxon>Hymenobacteraceae</taxon>
        <taxon>Hymenobacter</taxon>
    </lineage>
</organism>
<name>A0A2Z3GDW0_9BACT</name>
<dbReference type="GO" id="GO:0003676">
    <property type="term" value="F:nucleic acid binding"/>
    <property type="evidence" value="ECO:0007669"/>
    <property type="project" value="InterPro"/>
</dbReference>
<proteinExistence type="predicted"/>
<protein>
    <recommendedName>
        <fullName evidence="5">Tc1-like transposase DDE domain-containing protein</fullName>
    </recommendedName>
</protein>
<dbReference type="OrthoDB" id="593891at2"/>
<reference evidence="4" key="1">
    <citation type="submission" date="2018-04" db="EMBL/GenBank/DDBJ databases">
        <title>Complete genome of Antarctic heterotrophic bacterium Hymenobacter nivis.</title>
        <authorList>
            <person name="Terashima M."/>
        </authorList>
    </citation>
    <scope>NUCLEOTIDE SEQUENCE [LARGE SCALE GENOMIC DNA]</scope>
    <source>
        <strain evidence="4">NBRC 111535</strain>
    </source>
</reference>
<dbReference type="Proteomes" id="UP000245999">
    <property type="component" value="Chromosome"/>
</dbReference>
<dbReference type="InterPro" id="IPR012337">
    <property type="entry name" value="RNaseH-like_sf"/>
</dbReference>
<dbReference type="EMBL" id="CP029145">
    <property type="protein sequence ID" value="AWM31653.1"/>
    <property type="molecule type" value="Genomic_DNA"/>
</dbReference>
<sequence length="186" mass="21292">MDSKALQAWLLRTCRVAYSLSGLTDLLHRLSFTYKLTMPVPCQADAAAQAGFLDELAVLGAHVERGEAVLYYADAAHNTRIYVICDNARHYKNKELRACLADKPICQVFLPPYSPNLNLIERFWKFLRQKIINTTFCRTKDPFRTAVLGFFDRLPEFGLEREDNHRNQSRAAATCQKARKETTVFS</sequence>
<evidence type="ECO:0000313" key="3">
    <source>
        <dbReference type="EMBL" id="AWM31653.1"/>
    </source>
</evidence>
<feature type="domain" description="Tc1-like transposase DDE" evidence="1">
    <location>
        <begin position="77"/>
        <end position="141"/>
    </location>
</feature>
<evidence type="ECO:0000259" key="2">
    <source>
        <dbReference type="Pfam" id="PF13592"/>
    </source>
</evidence>
<dbReference type="InterPro" id="IPR036397">
    <property type="entry name" value="RNaseH_sf"/>
</dbReference>
<gene>
    <name evidence="3" type="ORF">DDQ68_01910</name>
</gene>
<dbReference type="RefSeq" id="WP_109652663.1">
    <property type="nucleotide sequence ID" value="NZ_CP029145.1"/>
</dbReference>
<dbReference type="AlphaFoldDB" id="A0A2Z3GDW0"/>
<dbReference type="InterPro" id="IPR038717">
    <property type="entry name" value="Tc1-like_DDE_dom"/>
</dbReference>
<evidence type="ECO:0000313" key="4">
    <source>
        <dbReference type="Proteomes" id="UP000245999"/>
    </source>
</evidence>
<dbReference type="KEGG" id="hnv:DDQ68_01910"/>
<dbReference type="Gene3D" id="3.30.420.10">
    <property type="entry name" value="Ribonuclease H-like superfamily/Ribonuclease H"/>
    <property type="match status" value="1"/>
</dbReference>
<dbReference type="InterPro" id="IPR025959">
    <property type="entry name" value="Winged_HTH_dom"/>
</dbReference>
<evidence type="ECO:0008006" key="5">
    <source>
        <dbReference type="Google" id="ProtNLM"/>
    </source>
</evidence>
<accession>A0A2Z3GDW0</accession>
<feature type="domain" description="Winged helix-turn helix" evidence="2">
    <location>
        <begin position="4"/>
        <end position="55"/>
    </location>
</feature>
<keyword evidence="4" id="KW-1185">Reference proteome</keyword>